<dbReference type="VEuPathDB" id="FungiDB:VP01_10951g1"/>
<proteinExistence type="predicted"/>
<name>A0A0L6VUG2_9BASI</name>
<dbReference type="EMBL" id="LAVV01001056">
    <property type="protein sequence ID" value="KNZ63845.1"/>
    <property type="molecule type" value="Genomic_DNA"/>
</dbReference>
<evidence type="ECO:0008006" key="4">
    <source>
        <dbReference type="Google" id="ProtNLM"/>
    </source>
</evidence>
<keyword evidence="3" id="KW-1185">Reference proteome</keyword>
<dbReference type="OrthoDB" id="4847360at2759"/>
<feature type="region of interest" description="Disordered" evidence="1">
    <location>
        <begin position="1"/>
        <end position="23"/>
    </location>
</feature>
<evidence type="ECO:0000313" key="3">
    <source>
        <dbReference type="Proteomes" id="UP000037035"/>
    </source>
</evidence>
<accession>A0A0L6VUG2</accession>
<sequence length="167" mass="18305">MSYCMSHPLTHPTPIPSPQAILPPRTTHSWVLRAADHSPTPSSSSDTPPNAMDALNARLDKLRQTQAHLDAQQHPAPAQPNPAPVPNPIKLSKPQTFEGTRGTVAKVFVAQISLHAITYLECFPTDTSKVAFATSFMGDYAANWCQPYLNWIFNGQLLQPQPPTTSR</sequence>
<protein>
    <recommendedName>
        <fullName evidence="4">Retrotransposon gag domain-containing protein</fullName>
    </recommendedName>
</protein>
<comment type="caution">
    <text evidence="2">The sequence shown here is derived from an EMBL/GenBank/DDBJ whole genome shotgun (WGS) entry which is preliminary data.</text>
</comment>
<feature type="non-terminal residue" evidence="2">
    <location>
        <position position="167"/>
    </location>
</feature>
<dbReference type="Proteomes" id="UP000037035">
    <property type="component" value="Unassembled WGS sequence"/>
</dbReference>
<evidence type="ECO:0000256" key="1">
    <source>
        <dbReference type="SAM" id="MobiDB-lite"/>
    </source>
</evidence>
<evidence type="ECO:0000313" key="2">
    <source>
        <dbReference type="EMBL" id="KNZ63845.1"/>
    </source>
</evidence>
<reference evidence="2 3" key="1">
    <citation type="submission" date="2015-08" db="EMBL/GenBank/DDBJ databases">
        <title>Next Generation Sequencing and Analysis of the Genome of Puccinia sorghi L Schw, the Causal Agent of Maize Common Rust.</title>
        <authorList>
            <person name="Rochi L."/>
            <person name="Burguener G."/>
            <person name="Darino M."/>
            <person name="Turjanski A."/>
            <person name="Kreff E."/>
            <person name="Dieguez M.J."/>
            <person name="Sacco F."/>
        </authorList>
    </citation>
    <scope>NUCLEOTIDE SEQUENCE [LARGE SCALE GENOMIC DNA]</scope>
    <source>
        <strain evidence="2 3">RO10H11247</strain>
    </source>
</reference>
<gene>
    <name evidence="2" type="ORF">VP01_10951g1</name>
</gene>
<organism evidence="2 3">
    <name type="scientific">Puccinia sorghi</name>
    <dbReference type="NCBI Taxonomy" id="27349"/>
    <lineage>
        <taxon>Eukaryota</taxon>
        <taxon>Fungi</taxon>
        <taxon>Dikarya</taxon>
        <taxon>Basidiomycota</taxon>
        <taxon>Pucciniomycotina</taxon>
        <taxon>Pucciniomycetes</taxon>
        <taxon>Pucciniales</taxon>
        <taxon>Pucciniaceae</taxon>
        <taxon>Puccinia</taxon>
    </lineage>
</organism>
<dbReference type="AlphaFoldDB" id="A0A0L6VUG2"/>